<comment type="caution">
    <text evidence="9">The sequence shown here is derived from an EMBL/GenBank/DDBJ whole genome shotgun (WGS) entry which is preliminary data.</text>
</comment>
<dbReference type="EMBL" id="JABUMX010000009">
    <property type="protein sequence ID" value="NTS34015.1"/>
    <property type="molecule type" value="Genomic_DNA"/>
</dbReference>
<evidence type="ECO:0000256" key="1">
    <source>
        <dbReference type="ARBA" id="ARBA00001526"/>
    </source>
</evidence>
<protein>
    <recommendedName>
        <fullName evidence="3">beta-lactamase</fullName>
        <ecNumber evidence="3">3.5.2.6</ecNumber>
    </recommendedName>
</protein>
<feature type="domain" description="Penicillin-binding protein transpeptidase" evidence="8">
    <location>
        <begin position="27"/>
        <end position="254"/>
    </location>
</feature>
<proteinExistence type="inferred from homology"/>
<dbReference type="Pfam" id="PF00905">
    <property type="entry name" value="Transpeptidase"/>
    <property type="match status" value="1"/>
</dbReference>
<keyword evidence="4 7" id="KW-0732">Signal</keyword>
<dbReference type="InterPro" id="IPR050515">
    <property type="entry name" value="Beta-lactam/transpept"/>
</dbReference>
<dbReference type="PANTHER" id="PTHR30627:SF6">
    <property type="entry name" value="BETA-LACTAMASE YBXI-RELATED"/>
    <property type="match status" value="1"/>
</dbReference>
<dbReference type="PANTHER" id="PTHR30627">
    <property type="entry name" value="PEPTIDOGLYCAN D,D-TRANSPEPTIDASE"/>
    <property type="match status" value="1"/>
</dbReference>
<dbReference type="GO" id="GO:0005886">
    <property type="term" value="C:plasma membrane"/>
    <property type="evidence" value="ECO:0007669"/>
    <property type="project" value="TreeGrafter"/>
</dbReference>
<dbReference type="InterPro" id="IPR012338">
    <property type="entry name" value="Beta-lactam/transpept-like"/>
</dbReference>
<evidence type="ECO:0000256" key="4">
    <source>
        <dbReference type="ARBA" id="ARBA00022729"/>
    </source>
</evidence>
<evidence type="ECO:0000256" key="7">
    <source>
        <dbReference type="SAM" id="SignalP"/>
    </source>
</evidence>
<evidence type="ECO:0000313" key="9">
    <source>
        <dbReference type="EMBL" id="NTS34015.1"/>
    </source>
</evidence>
<reference evidence="9 10" key="1">
    <citation type="submission" date="2020-05" db="EMBL/GenBank/DDBJ databases">
        <authorList>
            <person name="Kim M.K."/>
        </authorList>
    </citation>
    <scope>NUCLEOTIDE SEQUENCE [LARGE SCALE GENOMIC DNA]</scope>
    <source>
        <strain evidence="9 10">BT25</strain>
    </source>
</reference>
<feature type="signal peptide" evidence="7">
    <location>
        <begin position="1"/>
        <end position="23"/>
    </location>
</feature>
<evidence type="ECO:0000256" key="3">
    <source>
        <dbReference type="ARBA" id="ARBA00012865"/>
    </source>
</evidence>
<dbReference type="EC" id="3.5.2.6" evidence="3"/>
<name>A0A849VVK2_9HYPH</name>
<keyword evidence="10" id="KW-1185">Reference proteome</keyword>
<evidence type="ECO:0000256" key="5">
    <source>
        <dbReference type="ARBA" id="ARBA00022801"/>
    </source>
</evidence>
<dbReference type="Gene3D" id="3.40.710.10">
    <property type="entry name" value="DD-peptidase/beta-lactamase superfamily"/>
    <property type="match status" value="1"/>
</dbReference>
<evidence type="ECO:0000256" key="2">
    <source>
        <dbReference type="ARBA" id="ARBA00007898"/>
    </source>
</evidence>
<evidence type="ECO:0000256" key="6">
    <source>
        <dbReference type="ARBA" id="ARBA00023251"/>
    </source>
</evidence>
<dbReference type="AlphaFoldDB" id="A0A849VVK2"/>
<gene>
    <name evidence="9" type="primary">blaOXA</name>
    <name evidence="9" type="ORF">HQ945_22405</name>
</gene>
<dbReference type="GO" id="GO:0008658">
    <property type="term" value="F:penicillin binding"/>
    <property type="evidence" value="ECO:0007669"/>
    <property type="project" value="InterPro"/>
</dbReference>
<dbReference type="Proteomes" id="UP000550508">
    <property type="component" value="Unassembled WGS sequence"/>
</dbReference>
<comment type="catalytic activity">
    <reaction evidence="1">
        <text>a beta-lactam + H2O = a substituted beta-amino acid</text>
        <dbReference type="Rhea" id="RHEA:20401"/>
        <dbReference type="ChEBI" id="CHEBI:15377"/>
        <dbReference type="ChEBI" id="CHEBI:35627"/>
        <dbReference type="ChEBI" id="CHEBI:140347"/>
        <dbReference type="EC" id="3.5.2.6"/>
    </reaction>
</comment>
<feature type="chain" id="PRO_5032679249" description="beta-lactamase" evidence="7">
    <location>
        <begin position="24"/>
        <end position="271"/>
    </location>
</feature>
<accession>A0A849VVK2</accession>
<dbReference type="GO" id="GO:0046677">
    <property type="term" value="P:response to antibiotic"/>
    <property type="evidence" value="ECO:0007669"/>
    <property type="project" value="UniProtKB-KW"/>
</dbReference>
<comment type="similarity">
    <text evidence="2">Belongs to the class-D beta-lactamase family.</text>
</comment>
<dbReference type="NCBIfam" id="NF000270">
    <property type="entry name" value="bla_class_D_alt"/>
    <property type="match status" value="1"/>
</dbReference>
<keyword evidence="6" id="KW-0046">Antibiotic resistance</keyword>
<dbReference type="SUPFAM" id="SSF56601">
    <property type="entry name" value="beta-lactamase/transpeptidase-like"/>
    <property type="match status" value="1"/>
</dbReference>
<dbReference type="GO" id="GO:0008800">
    <property type="term" value="F:beta-lactamase activity"/>
    <property type="evidence" value="ECO:0007669"/>
    <property type="project" value="UniProtKB-EC"/>
</dbReference>
<dbReference type="InterPro" id="IPR001460">
    <property type="entry name" value="PCN-bd_Tpept"/>
</dbReference>
<dbReference type="RefSeq" id="WP_113280756.1">
    <property type="nucleotide sequence ID" value="NZ_JABUMX010000009.1"/>
</dbReference>
<sequence>MQKLNLAGLALLALGFQTGVSQAKAICTIVANASNGKILVENGDCQSRVTPASTFKIALSVMGYDSGFLKDAHTPRLPFREGYPDWQGEDWRQPTDPTRWMKYSVVWYSQQITQALGVERLRQYATTFGYGNADFSGDPGKNNALERAWISSSLKISPLEQVRFLEKIANQKLPVNPRAYEMTNRIVESSEVPGGWTISGKTGGAYPRKPDGAFDRSRGLGWYVGWARKGDDTLVFTRLAQDESRQATSPGIRARAAFLKEWPALADNLKR</sequence>
<evidence type="ECO:0000313" key="10">
    <source>
        <dbReference type="Proteomes" id="UP000550508"/>
    </source>
</evidence>
<keyword evidence="5" id="KW-0378">Hydrolase</keyword>
<evidence type="ECO:0000259" key="8">
    <source>
        <dbReference type="Pfam" id="PF00905"/>
    </source>
</evidence>
<dbReference type="GO" id="GO:0071555">
    <property type="term" value="P:cell wall organization"/>
    <property type="evidence" value="ECO:0007669"/>
    <property type="project" value="TreeGrafter"/>
</dbReference>
<organism evidence="9 10">
    <name type="scientific">Phyllobacterium pellucidum</name>
    <dbReference type="NCBI Taxonomy" id="2740464"/>
    <lineage>
        <taxon>Bacteria</taxon>
        <taxon>Pseudomonadati</taxon>
        <taxon>Pseudomonadota</taxon>
        <taxon>Alphaproteobacteria</taxon>
        <taxon>Hyphomicrobiales</taxon>
        <taxon>Phyllobacteriaceae</taxon>
        <taxon>Phyllobacterium</taxon>
    </lineage>
</organism>